<comment type="caution">
    <text evidence="2">The sequence shown here is derived from an EMBL/GenBank/DDBJ whole genome shotgun (WGS) entry which is preliminary data.</text>
</comment>
<proteinExistence type="predicted"/>
<organism evidence="2 3">
    <name type="scientific">Endosaccharibacter trunci</name>
    <dbReference type="NCBI Taxonomy" id="2812733"/>
    <lineage>
        <taxon>Bacteria</taxon>
        <taxon>Pseudomonadati</taxon>
        <taxon>Pseudomonadota</taxon>
        <taxon>Alphaproteobacteria</taxon>
        <taxon>Acetobacterales</taxon>
        <taxon>Acetobacteraceae</taxon>
        <taxon>Endosaccharibacter</taxon>
    </lineage>
</organism>
<keyword evidence="1" id="KW-0732">Signal</keyword>
<reference evidence="2 3" key="1">
    <citation type="submission" date="2022-06" db="EMBL/GenBank/DDBJ databases">
        <title>Endosaccharibacter gen. nov., sp. nov., endophytic bacteria isolated from sugarcane.</title>
        <authorList>
            <person name="Pitiwittayakul N."/>
            <person name="Yukphan P."/>
            <person name="Charoenyingcharoen P."/>
            <person name="Tanasupawat S."/>
        </authorList>
    </citation>
    <scope>NUCLEOTIDE SEQUENCE [LARGE SCALE GENOMIC DNA]</scope>
    <source>
        <strain evidence="2 3">KSS8</strain>
    </source>
</reference>
<dbReference type="RefSeq" id="WP_422864496.1">
    <property type="nucleotide sequence ID" value="NZ_JAMSKV010000009.1"/>
</dbReference>
<evidence type="ECO:0008006" key="4">
    <source>
        <dbReference type="Google" id="ProtNLM"/>
    </source>
</evidence>
<keyword evidence="3" id="KW-1185">Reference proteome</keyword>
<dbReference type="Proteomes" id="UP001524587">
    <property type="component" value="Unassembled WGS sequence"/>
</dbReference>
<feature type="signal peptide" evidence="1">
    <location>
        <begin position="1"/>
        <end position="21"/>
    </location>
</feature>
<accession>A0ABT1WB15</accession>
<gene>
    <name evidence="2" type="ORF">NFI95_11225</name>
</gene>
<protein>
    <recommendedName>
        <fullName evidence="4">PepSY domain-containing protein</fullName>
    </recommendedName>
</protein>
<feature type="chain" id="PRO_5045052348" description="PepSY domain-containing protein" evidence="1">
    <location>
        <begin position="22"/>
        <end position="102"/>
    </location>
</feature>
<evidence type="ECO:0000313" key="2">
    <source>
        <dbReference type="EMBL" id="MCQ8279018.1"/>
    </source>
</evidence>
<evidence type="ECO:0000256" key="1">
    <source>
        <dbReference type="SAM" id="SignalP"/>
    </source>
</evidence>
<dbReference type="EMBL" id="JAMSKV010000009">
    <property type="protein sequence ID" value="MCQ8279018.1"/>
    <property type="molecule type" value="Genomic_DNA"/>
</dbReference>
<name>A0ABT1WB15_9PROT</name>
<sequence length="102" mass="10677">MKTTALLVSLALAVPTASALAQTAASGNDNQAVATTSANAMQPAHGSNSFTEKQAMHRLQKHGYSDVKDLTKDDNGVWHGTAMHAGAPVKVWLDYKGNVGTE</sequence>
<evidence type="ECO:0000313" key="3">
    <source>
        <dbReference type="Proteomes" id="UP001524587"/>
    </source>
</evidence>